<dbReference type="InterPro" id="IPR050570">
    <property type="entry name" value="Cell_wall_metabolism_enzyme"/>
</dbReference>
<dbReference type="CDD" id="cd12797">
    <property type="entry name" value="M23_peptidase"/>
    <property type="match status" value="1"/>
</dbReference>
<evidence type="ECO:0000259" key="1">
    <source>
        <dbReference type="Pfam" id="PF01551"/>
    </source>
</evidence>
<comment type="caution">
    <text evidence="2">The sequence shown here is derived from an EMBL/GenBank/DDBJ whole genome shotgun (WGS) entry which is preliminary data.</text>
</comment>
<dbReference type="SUPFAM" id="SSF51261">
    <property type="entry name" value="Duplicated hybrid motif"/>
    <property type="match status" value="1"/>
</dbReference>
<name>A0ABQ0TMZ0_9BACL</name>
<reference evidence="2 3" key="1">
    <citation type="submission" date="2019-06" db="EMBL/GenBank/DDBJ databases">
        <title>Whole genome shotgun sequence of Brevibacillus reuszeri NBRC 15719.</title>
        <authorList>
            <person name="Hosoyama A."/>
            <person name="Uohara A."/>
            <person name="Ohji S."/>
            <person name="Ichikawa N."/>
        </authorList>
    </citation>
    <scope>NUCLEOTIDE SEQUENCE [LARGE SCALE GENOMIC DNA]</scope>
    <source>
        <strain evidence="2 3">NBRC 15719</strain>
    </source>
</reference>
<keyword evidence="3" id="KW-1185">Reference proteome</keyword>
<gene>
    <name evidence="2" type="ORF">BRE01_25310</name>
</gene>
<dbReference type="Proteomes" id="UP000319578">
    <property type="component" value="Unassembled WGS sequence"/>
</dbReference>
<dbReference type="InterPro" id="IPR011055">
    <property type="entry name" value="Dup_hybrid_motif"/>
</dbReference>
<sequence>MGSDDPYQKMRWVWPTTSTWITEDYGKVKTRWHKGIDIGVKKKDVYAVAAGKVVQSGHFSDGVTYAITIEHNDRDPDTDNKLITRYLHLEPKELYYTTNEKVKQGTTIAMSGTSGATGYHLHFDVNAEGKEKPGDRETFSPWVFWPENRPNSLSALDLQGQVEDEQEDEHTHPNEDDFFDFLVISHVGSDSFYDWFYSVEESERTMDNFKEQFNLSDNDIEEIMNTKLTQEEKSEVMNASSNQ</sequence>
<proteinExistence type="predicted"/>
<dbReference type="PANTHER" id="PTHR21666">
    <property type="entry name" value="PEPTIDASE-RELATED"/>
    <property type="match status" value="1"/>
</dbReference>
<dbReference type="PANTHER" id="PTHR21666:SF270">
    <property type="entry name" value="MUREIN HYDROLASE ACTIVATOR ENVC"/>
    <property type="match status" value="1"/>
</dbReference>
<protein>
    <recommendedName>
        <fullName evidence="1">M23ase beta-sheet core domain-containing protein</fullName>
    </recommendedName>
</protein>
<dbReference type="InterPro" id="IPR016047">
    <property type="entry name" value="M23ase_b-sheet_dom"/>
</dbReference>
<accession>A0ABQ0TMZ0</accession>
<organism evidence="2 3">
    <name type="scientific">Brevibacillus reuszeri</name>
    <dbReference type="NCBI Taxonomy" id="54915"/>
    <lineage>
        <taxon>Bacteria</taxon>
        <taxon>Bacillati</taxon>
        <taxon>Bacillota</taxon>
        <taxon>Bacilli</taxon>
        <taxon>Bacillales</taxon>
        <taxon>Paenibacillaceae</taxon>
        <taxon>Brevibacillus</taxon>
    </lineage>
</organism>
<dbReference type="Pfam" id="PF01551">
    <property type="entry name" value="Peptidase_M23"/>
    <property type="match status" value="1"/>
</dbReference>
<dbReference type="EMBL" id="BJON01000009">
    <property type="protein sequence ID" value="GED68829.1"/>
    <property type="molecule type" value="Genomic_DNA"/>
</dbReference>
<feature type="domain" description="M23ase beta-sheet core" evidence="1">
    <location>
        <begin position="33"/>
        <end position="130"/>
    </location>
</feature>
<evidence type="ECO:0000313" key="2">
    <source>
        <dbReference type="EMBL" id="GED68829.1"/>
    </source>
</evidence>
<evidence type="ECO:0000313" key="3">
    <source>
        <dbReference type="Proteomes" id="UP000319578"/>
    </source>
</evidence>
<dbReference type="Gene3D" id="2.70.70.10">
    <property type="entry name" value="Glucose Permease (Domain IIA)"/>
    <property type="match status" value="1"/>
</dbReference>